<keyword evidence="1" id="KW-1133">Transmembrane helix</keyword>
<name>A0A385TTP1_PAELA</name>
<feature type="transmembrane region" description="Helical" evidence="1">
    <location>
        <begin position="70"/>
        <end position="88"/>
    </location>
</feature>
<evidence type="ECO:0000313" key="3">
    <source>
        <dbReference type="Proteomes" id="UP000266552"/>
    </source>
</evidence>
<feature type="transmembrane region" description="Helical" evidence="1">
    <location>
        <begin position="171"/>
        <end position="189"/>
    </location>
</feature>
<evidence type="ECO:0000256" key="1">
    <source>
        <dbReference type="SAM" id="Phobius"/>
    </source>
</evidence>
<reference evidence="2 3" key="1">
    <citation type="submission" date="2018-09" db="EMBL/GenBank/DDBJ databases">
        <title>Genome Sequence of Paenibacillus lautus Strain E7593-69, Azo Dye-Degrading Bacteria, Isolated from Commercial Tattoo Inks.</title>
        <authorList>
            <person name="Nho S.W."/>
            <person name="Kim S.-J."/>
            <person name="Kweon O."/>
            <person name="Cerniglia C.E."/>
        </authorList>
    </citation>
    <scope>NUCLEOTIDE SEQUENCE [LARGE SCALE GENOMIC DNA]</scope>
    <source>
        <strain evidence="2 3">E7593-69</strain>
    </source>
</reference>
<feature type="transmembrane region" description="Helical" evidence="1">
    <location>
        <begin position="195"/>
        <end position="214"/>
    </location>
</feature>
<evidence type="ECO:0008006" key="4">
    <source>
        <dbReference type="Google" id="ProtNLM"/>
    </source>
</evidence>
<gene>
    <name evidence="2" type="ORF">D5F53_25745</name>
</gene>
<feature type="transmembrane region" description="Helical" evidence="1">
    <location>
        <begin position="144"/>
        <end position="164"/>
    </location>
</feature>
<keyword evidence="1" id="KW-0812">Transmembrane</keyword>
<feature type="transmembrane region" description="Helical" evidence="1">
    <location>
        <begin position="6"/>
        <end position="24"/>
    </location>
</feature>
<sequence>MDSVLYLGLAAIYAVLFLYGCVLLRQDASPGLRYLLLIVTAGLVWDNAVIGIGKYMGEGDLLEGLNVARFWVHALATPLLALVSFDLIRKAGSPWANRPAAAWGAWLFTAALIVLEVVTETLPLQLQPSMEYGALRYVSSESGGPPLMVILILIPLLTAGIIVWRRKKTPLLFIGTVLMAAGSAIPIPIESSAATNVFELLLLLSLWLTVRKLASARTLSFR</sequence>
<protein>
    <recommendedName>
        <fullName evidence="4">Phospholipid phosphatase</fullName>
    </recommendedName>
</protein>
<evidence type="ECO:0000313" key="2">
    <source>
        <dbReference type="EMBL" id="AYB46498.1"/>
    </source>
</evidence>
<feature type="transmembrane region" description="Helical" evidence="1">
    <location>
        <begin position="31"/>
        <end position="50"/>
    </location>
</feature>
<feature type="transmembrane region" description="Helical" evidence="1">
    <location>
        <begin position="100"/>
        <end position="124"/>
    </location>
</feature>
<dbReference type="Proteomes" id="UP000266552">
    <property type="component" value="Chromosome"/>
</dbReference>
<accession>A0A385TTP1</accession>
<dbReference type="AlphaFoldDB" id="A0A385TTP1"/>
<dbReference type="EMBL" id="CP032412">
    <property type="protein sequence ID" value="AYB46498.1"/>
    <property type="molecule type" value="Genomic_DNA"/>
</dbReference>
<dbReference type="KEGG" id="plw:D5F53_25745"/>
<dbReference type="RefSeq" id="WP_119850082.1">
    <property type="nucleotide sequence ID" value="NZ_CP032412.1"/>
</dbReference>
<keyword evidence="3" id="KW-1185">Reference proteome</keyword>
<organism evidence="2 3">
    <name type="scientific">Paenibacillus lautus</name>
    <name type="common">Bacillus lautus</name>
    <dbReference type="NCBI Taxonomy" id="1401"/>
    <lineage>
        <taxon>Bacteria</taxon>
        <taxon>Bacillati</taxon>
        <taxon>Bacillota</taxon>
        <taxon>Bacilli</taxon>
        <taxon>Bacillales</taxon>
        <taxon>Paenibacillaceae</taxon>
        <taxon>Paenibacillus</taxon>
    </lineage>
</organism>
<proteinExistence type="predicted"/>
<keyword evidence="1" id="KW-0472">Membrane</keyword>